<feature type="compositionally biased region" description="Low complexity" evidence="1">
    <location>
        <begin position="156"/>
        <end position="178"/>
    </location>
</feature>
<evidence type="ECO:0000313" key="2">
    <source>
        <dbReference type="EMBL" id="OBQ59932.1"/>
    </source>
</evidence>
<proteinExistence type="predicted"/>
<dbReference type="RefSeq" id="WP_056577506.1">
    <property type="nucleotide sequence ID" value="NZ_CP033334.1"/>
</dbReference>
<evidence type="ECO:0000256" key="1">
    <source>
        <dbReference type="SAM" id="MobiDB-lite"/>
    </source>
</evidence>
<accession>A0AA91EZQ9</accession>
<feature type="compositionally biased region" description="Low complexity" evidence="1">
    <location>
        <begin position="62"/>
        <end position="81"/>
    </location>
</feature>
<dbReference type="Proteomes" id="UP000093737">
    <property type="component" value="Unassembled WGS sequence"/>
</dbReference>
<feature type="compositionally biased region" description="Basic and acidic residues" evidence="1">
    <location>
        <begin position="136"/>
        <end position="146"/>
    </location>
</feature>
<evidence type="ECO:0000313" key="3">
    <source>
        <dbReference type="Proteomes" id="UP000093737"/>
    </source>
</evidence>
<organism evidence="2 3">
    <name type="scientific">Rhizobium loti</name>
    <name type="common">Mesorhizobium loti</name>
    <dbReference type="NCBI Taxonomy" id="381"/>
    <lineage>
        <taxon>Bacteria</taxon>
        <taxon>Pseudomonadati</taxon>
        <taxon>Pseudomonadota</taxon>
        <taxon>Alphaproteobacteria</taxon>
        <taxon>Hyphomicrobiales</taxon>
        <taxon>Phyllobacteriaceae</taxon>
        <taxon>Mesorhizobium</taxon>
    </lineage>
</organism>
<comment type="caution">
    <text evidence="2">The sequence shown here is derived from an EMBL/GenBank/DDBJ whole genome shotgun (WGS) entry which is preliminary data.</text>
</comment>
<feature type="region of interest" description="Disordered" evidence="1">
    <location>
        <begin position="62"/>
        <end position="213"/>
    </location>
</feature>
<feature type="compositionally biased region" description="Basic and acidic residues" evidence="1">
    <location>
        <begin position="189"/>
        <end position="199"/>
    </location>
</feature>
<dbReference type="InterPro" id="IPR018759">
    <property type="entry name" value="BBP2_2"/>
</dbReference>
<dbReference type="EMBL" id="LYTK01000022">
    <property type="protein sequence ID" value="OBQ59932.1"/>
    <property type="molecule type" value="Genomic_DNA"/>
</dbReference>
<dbReference type="AlphaFoldDB" id="A0AA91EZQ9"/>
<protein>
    <recommendedName>
        <fullName evidence="4">Outer membrane beta-barrel protein</fullName>
    </recommendedName>
</protein>
<evidence type="ECO:0008006" key="4">
    <source>
        <dbReference type="Google" id="ProtNLM"/>
    </source>
</evidence>
<sequence length="591" mass="62898">MSGAQPEKSRGRQGKAVCALLLATSIFALMRPGLLHAQETELRGEVSESAILSDQQRKARQLALAAQGQQAPAAQDDAPPRTYLPASAGAVPDDADTNTATGSIFDPQATDDASTDTPTPPKPRRRPSTAGQTGADQDKAKTDARTTGKSKKKKNTTAATVETTAATDDADNAATDQEAANRRALTVDSADRQKLDPGAERTAAIEGQNKKAEDDPFAATGVKWGSFVIRPSIEQGLTATTNGDSSSAGTSALLSETALRFSAISDWRENSATIDGYGLFRETVSGYPVHDAQGRIEGQLNVDLDNELRAIAKLGYEAVPETASSPNAIAGVSTQPLRQTIDGSLGVEKAAGKMQYKLTGAVSHDFYGDAELSDGTSLSQKDQDNTLYTATLRTGYEISPALTPFTEIEVGRRVYDQRIDNEGFERSSTRLGARAGLQLDMGEKLSGEFSAGWLREAIDDKSLEAISGATVNADLKWSPQRGTTIGLTGKTTVETTTTAGESGDILYSGRLTGERLIRANLTANAALGLDWRDYVGIDGHDRILSAEAGLTWWVNRYAGLTSRVRTEKLTSNLPGRDYTANSVYLGLKVQR</sequence>
<feature type="compositionally biased region" description="Low complexity" evidence="1">
    <location>
        <begin position="106"/>
        <end position="117"/>
    </location>
</feature>
<name>A0AA91EZQ9_RHILI</name>
<reference evidence="2 3" key="1">
    <citation type="submission" date="2016-05" db="EMBL/GenBank/DDBJ databases">
        <authorList>
            <person name="Ramsay J.P."/>
        </authorList>
    </citation>
    <scope>NUCLEOTIDE SEQUENCE [LARGE SCALE GENOMIC DNA]</scope>
    <source>
        <strain evidence="2 3">NZP2042</strain>
    </source>
</reference>
<dbReference type="Pfam" id="PF10082">
    <property type="entry name" value="BBP2_2"/>
    <property type="match status" value="1"/>
</dbReference>
<gene>
    <name evidence="2" type="ORF">A8145_25245</name>
</gene>